<dbReference type="Proteomes" id="UP000596742">
    <property type="component" value="Unassembled WGS sequence"/>
</dbReference>
<gene>
    <name evidence="1" type="ORF">MGAL_10B089729</name>
</gene>
<dbReference type="SUPFAM" id="SSF56436">
    <property type="entry name" value="C-type lectin-like"/>
    <property type="match status" value="1"/>
</dbReference>
<organism evidence="1 2">
    <name type="scientific">Mytilus galloprovincialis</name>
    <name type="common">Mediterranean mussel</name>
    <dbReference type="NCBI Taxonomy" id="29158"/>
    <lineage>
        <taxon>Eukaryota</taxon>
        <taxon>Metazoa</taxon>
        <taxon>Spiralia</taxon>
        <taxon>Lophotrochozoa</taxon>
        <taxon>Mollusca</taxon>
        <taxon>Bivalvia</taxon>
        <taxon>Autobranchia</taxon>
        <taxon>Pteriomorphia</taxon>
        <taxon>Mytilida</taxon>
        <taxon>Mytiloidea</taxon>
        <taxon>Mytilidae</taxon>
        <taxon>Mytilinae</taxon>
        <taxon>Mytilus</taxon>
    </lineage>
</organism>
<reference evidence="1" key="1">
    <citation type="submission" date="2018-11" db="EMBL/GenBank/DDBJ databases">
        <authorList>
            <person name="Alioto T."/>
            <person name="Alioto T."/>
        </authorList>
    </citation>
    <scope>NUCLEOTIDE SEQUENCE</scope>
</reference>
<dbReference type="Gene3D" id="3.10.100.10">
    <property type="entry name" value="Mannose-Binding Protein A, subunit A"/>
    <property type="match status" value="1"/>
</dbReference>
<evidence type="ECO:0000313" key="2">
    <source>
        <dbReference type="Proteomes" id="UP000596742"/>
    </source>
</evidence>
<proteinExistence type="predicted"/>
<dbReference type="OrthoDB" id="10294999at2759"/>
<dbReference type="InterPro" id="IPR016186">
    <property type="entry name" value="C-type_lectin-like/link_sf"/>
</dbReference>
<protein>
    <recommendedName>
        <fullName evidence="3">C-type lectin domain-containing protein</fullName>
    </recommendedName>
</protein>
<sequence>MNISFQAVIYIAVITGVCENVMAQRRYYGYGRGIVRQRRSEPEYMPAPCVPTMCPAEYALLDNQTASPNCYYINDGDKRTWYEAVTFCIGTTGANLWRTNSEAEAYGVRKLFNIAKSFDLWTGAIPVTGFSTNDKKCMIQRFSNGILRNMWTNCDIKHGFVCLFTKKTCT</sequence>
<dbReference type="AlphaFoldDB" id="A0A8B6E9G6"/>
<dbReference type="CDD" id="cd00037">
    <property type="entry name" value="CLECT"/>
    <property type="match status" value="1"/>
</dbReference>
<evidence type="ECO:0000313" key="1">
    <source>
        <dbReference type="EMBL" id="VDI31706.1"/>
    </source>
</evidence>
<evidence type="ECO:0008006" key="3">
    <source>
        <dbReference type="Google" id="ProtNLM"/>
    </source>
</evidence>
<dbReference type="InterPro" id="IPR016187">
    <property type="entry name" value="CTDL_fold"/>
</dbReference>
<dbReference type="EMBL" id="UYJE01004817">
    <property type="protein sequence ID" value="VDI31706.1"/>
    <property type="molecule type" value="Genomic_DNA"/>
</dbReference>
<comment type="caution">
    <text evidence="1">The sequence shown here is derived from an EMBL/GenBank/DDBJ whole genome shotgun (WGS) entry which is preliminary data.</text>
</comment>
<accession>A0A8B6E9G6</accession>
<keyword evidence="2" id="KW-1185">Reference proteome</keyword>
<name>A0A8B6E9G6_MYTGA</name>